<dbReference type="EMBL" id="JAMZMM010000322">
    <property type="protein sequence ID" value="MCP2731385.1"/>
    <property type="molecule type" value="Genomic_DNA"/>
</dbReference>
<organism evidence="1 2">
    <name type="scientific">Limnofasciculus baicalensis BBK-W-15</name>
    <dbReference type="NCBI Taxonomy" id="2699891"/>
    <lineage>
        <taxon>Bacteria</taxon>
        <taxon>Bacillati</taxon>
        <taxon>Cyanobacteriota</taxon>
        <taxon>Cyanophyceae</taxon>
        <taxon>Coleofasciculales</taxon>
        <taxon>Coleofasciculaceae</taxon>
        <taxon>Limnofasciculus</taxon>
        <taxon>Limnofasciculus baicalensis</taxon>
    </lineage>
</organism>
<accession>A0AAE3KPB5</accession>
<proteinExistence type="predicted"/>
<evidence type="ECO:0008006" key="3">
    <source>
        <dbReference type="Google" id="ProtNLM"/>
    </source>
</evidence>
<sequence length="107" mass="12360">MNWHRELFNDVLSRFKYSAKQVSIWSGVHESRLSRFRNGKLDLEAGEFFHLLESMPQEAQDYFWTHKKLRESSLEQMVSVMTPAQLSELLVMIAGNLSKGDIAVTAN</sequence>
<dbReference type="AlphaFoldDB" id="A0AAE3KPB5"/>
<comment type="caution">
    <text evidence="1">The sequence shown here is derived from an EMBL/GenBank/DDBJ whole genome shotgun (WGS) entry which is preliminary data.</text>
</comment>
<protein>
    <recommendedName>
        <fullName evidence="3">XRE family transcriptional regulator</fullName>
    </recommendedName>
</protein>
<evidence type="ECO:0000313" key="2">
    <source>
        <dbReference type="Proteomes" id="UP001204953"/>
    </source>
</evidence>
<dbReference type="Proteomes" id="UP001204953">
    <property type="component" value="Unassembled WGS sequence"/>
</dbReference>
<name>A0AAE3KPB5_9CYAN</name>
<gene>
    <name evidence="1" type="ORF">NJ959_23445</name>
</gene>
<keyword evidence="2" id="KW-1185">Reference proteome</keyword>
<evidence type="ECO:0000313" key="1">
    <source>
        <dbReference type="EMBL" id="MCP2731385.1"/>
    </source>
</evidence>
<dbReference type="RefSeq" id="WP_254014125.1">
    <property type="nucleotide sequence ID" value="NZ_JAMZMM010000322.1"/>
</dbReference>
<reference evidence="1" key="1">
    <citation type="submission" date="2022-06" db="EMBL/GenBank/DDBJ databases">
        <title>New cyanobacteria of genus Symplocastrum in benthos of Lake Baikal.</title>
        <authorList>
            <person name="Sorokovikova E."/>
            <person name="Tikhonova I."/>
            <person name="Krasnopeev A."/>
            <person name="Evseev P."/>
            <person name="Gladkikh A."/>
            <person name="Belykh O."/>
        </authorList>
    </citation>
    <scope>NUCLEOTIDE SEQUENCE</scope>
    <source>
        <strain evidence="1">BBK-W-15</strain>
    </source>
</reference>